<dbReference type="Proteomes" id="UP000290889">
    <property type="component" value="Chromosome"/>
</dbReference>
<dbReference type="RefSeq" id="WP_129605250.1">
    <property type="nucleotide sequence ID" value="NZ_CP035544.1"/>
</dbReference>
<dbReference type="Pfam" id="PF16267">
    <property type="entry name" value="DUF4920"/>
    <property type="match status" value="1"/>
</dbReference>
<keyword evidence="2" id="KW-1185">Reference proteome</keyword>
<organism evidence="1 2">
    <name type="scientific">Muriicola soli</name>
    <dbReference type="NCBI Taxonomy" id="2507538"/>
    <lineage>
        <taxon>Bacteria</taxon>
        <taxon>Pseudomonadati</taxon>
        <taxon>Bacteroidota</taxon>
        <taxon>Flavobacteriia</taxon>
        <taxon>Flavobacteriales</taxon>
        <taxon>Flavobacteriaceae</taxon>
        <taxon>Muriicola</taxon>
    </lineage>
</organism>
<evidence type="ECO:0000313" key="2">
    <source>
        <dbReference type="Proteomes" id="UP000290889"/>
    </source>
</evidence>
<sequence length="167" mass="18700">MKGFNIFLVVFLLLWSCKEQNSQTKSTSNEAEKEVVQVFGSSFEATEIRSEAELAEAITELNESDSLSTTFSAKVTEVCQMKGCWMKVSLNGEEEVHVTFKDYGFFVPKDIAGSEVVIHGKAFKEKMSVEDQKHYAKDGGATEEEIDQITTDRTSYRFIADGVRLAN</sequence>
<proteinExistence type="predicted"/>
<dbReference type="EMBL" id="CP035544">
    <property type="protein sequence ID" value="QBA64691.1"/>
    <property type="molecule type" value="Genomic_DNA"/>
</dbReference>
<evidence type="ECO:0000313" key="1">
    <source>
        <dbReference type="EMBL" id="QBA64691.1"/>
    </source>
</evidence>
<gene>
    <name evidence="1" type="ORF">EQY75_09225</name>
</gene>
<name>A0A411EAD8_9FLAO</name>
<protein>
    <submittedName>
        <fullName evidence="1">DUF4920 domain-containing protein</fullName>
    </submittedName>
</protein>
<dbReference type="AlphaFoldDB" id="A0A411EAD8"/>
<reference evidence="1 2" key="1">
    <citation type="submission" date="2019-01" db="EMBL/GenBank/DDBJ databases">
        <title>Muriicola soli sp. nov., isolated from soil.</title>
        <authorList>
            <person name="Kang H.J."/>
            <person name="Kim S.B."/>
        </authorList>
    </citation>
    <scope>NUCLEOTIDE SEQUENCE [LARGE SCALE GENOMIC DNA]</scope>
    <source>
        <strain evidence="1 2">MMS17-SY002</strain>
    </source>
</reference>
<dbReference type="KEGG" id="mur:EQY75_09225"/>
<accession>A0A411EAD8</accession>
<dbReference type="OrthoDB" id="129527at2"/>
<dbReference type="InterPro" id="IPR032577">
    <property type="entry name" value="DUF4920"/>
</dbReference>